<dbReference type="InterPro" id="IPR051599">
    <property type="entry name" value="Cell_Envelope_Assoc"/>
</dbReference>
<dbReference type="InterPro" id="IPR003848">
    <property type="entry name" value="DUF218"/>
</dbReference>
<dbReference type="EMBL" id="JAFREM010000004">
    <property type="protein sequence ID" value="MBO1305128.1"/>
    <property type="molecule type" value="Genomic_DNA"/>
</dbReference>
<feature type="transmembrane region" description="Helical" evidence="1">
    <location>
        <begin position="59"/>
        <end position="75"/>
    </location>
</feature>
<comment type="caution">
    <text evidence="3">The sequence shown here is derived from an EMBL/GenBank/DDBJ whole genome shotgun (WGS) entry which is preliminary data.</text>
</comment>
<accession>A0ABS3L683</accession>
<keyword evidence="1" id="KW-0812">Transmembrane</keyword>
<feature type="transmembrane region" description="Helical" evidence="1">
    <location>
        <begin position="379"/>
        <end position="399"/>
    </location>
</feature>
<dbReference type="PANTHER" id="PTHR30336">
    <property type="entry name" value="INNER MEMBRANE PROTEIN, PROBABLE PERMEASE"/>
    <property type="match status" value="1"/>
</dbReference>
<dbReference type="PANTHER" id="PTHR30336:SF18">
    <property type="entry name" value="MEMBRANE PROTEIN"/>
    <property type="match status" value="1"/>
</dbReference>
<feature type="domain" description="DUF218" evidence="2">
    <location>
        <begin position="219"/>
        <end position="367"/>
    </location>
</feature>
<name>A0ABS3L683_9ENTE</name>
<reference evidence="3 4" key="1">
    <citation type="submission" date="2021-03" db="EMBL/GenBank/DDBJ databases">
        <title>Enterococcal diversity collection.</title>
        <authorList>
            <person name="Gilmore M.S."/>
            <person name="Schwartzman J."/>
            <person name="Van Tyne D."/>
            <person name="Martin M."/>
            <person name="Earl A.M."/>
            <person name="Manson A.L."/>
            <person name="Straub T."/>
            <person name="Salamzade R."/>
            <person name="Saavedra J."/>
            <person name="Lebreton F."/>
            <person name="Prichula J."/>
            <person name="Schaufler K."/>
            <person name="Gaca A."/>
            <person name="Sgardioli B."/>
            <person name="Wagenaar J."/>
            <person name="Strong T."/>
        </authorList>
    </citation>
    <scope>NUCLEOTIDE SEQUENCE [LARGE SCALE GENOMIC DNA]</scope>
    <source>
        <strain evidence="3 4">669A</strain>
    </source>
</reference>
<dbReference type="InterPro" id="IPR014729">
    <property type="entry name" value="Rossmann-like_a/b/a_fold"/>
</dbReference>
<keyword evidence="1" id="KW-1133">Transmembrane helix</keyword>
<feature type="transmembrane region" description="Helical" evidence="1">
    <location>
        <begin position="6"/>
        <end position="24"/>
    </location>
</feature>
<gene>
    <name evidence="3" type="ORF">JZO70_03075</name>
</gene>
<evidence type="ECO:0000313" key="4">
    <source>
        <dbReference type="Proteomes" id="UP000664601"/>
    </source>
</evidence>
<evidence type="ECO:0000259" key="2">
    <source>
        <dbReference type="Pfam" id="PF02698"/>
    </source>
</evidence>
<protein>
    <submittedName>
        <fullName evidence="3">YdcF family protein</fullName>
    </submittedName>
</protein>
<sequence>MFIARDVVALIVYLASIILLNVWISKTDQEERLRKNLFLTGGLLSLYCLIAEIQQRTFYLVIPLGFYALFHFFYFRDKARLRNGWLFNLFLVSLFVYLGVLSFSSISLITIGILGILGVFALLVLLFGLYSLIIFLLWNSYLVFKRESRSLANLLTLILALGIIIATVIRRVGPDLVPGWSEPLLFIPTAVLLYLFLVFWNFLSISLLYQLNDPKPDQDYVIVLGAGLINGERVSPLLAKRIDRAIAFYHMQSRKTLSPPQLLMSGGQGSDEKVPESVAMKNYALDQGIPDEEILIETHSTTTLENMRFSKDIMEREKPDGYKAIFASNNYHIFRAGMYAKQVGLKADGIGAKTAKYYLPNAFLREFVAILVIKKRIHIIMGVLIVLGCIAVSLLQLFVEWYAG</sequence>
<dbReference type="Gene3D" id="3.40.50.620">
    <property type="entry name" value="HUPs"/>
    <property type="match status" value="1"/>
</dbReference>
<dbReference type="Pfam" id="PF02698">
    <property type="entry name" value="DUF218"/>
    <property type="match status" value="1"/>
</dbReference>
<feature type="transmembrane region" description="Helical" evidence="1">
    <location>
        <begin position="115"/>
        <end position="138"/>
    </location>
</feature>
<proteinExistence type="predicted"/>
<dbReference type="Proteomes" id="UP000664601">
    <property type="component" value="Unassembled WGS sequence"/>
</dbReference>
<evidence type="ECO:0000256" key="1">
    <source>
        <dbReference type="SAM" id="Phobius"/>
    </source>
</evidence>
<keyword evidence="4" id="KW-1185">Reference proteome</keyword>
<dbReference type="CDD" id="cd06259">
    <property type="entry name" value="YdcF-like"/>
    <property type="match status" value="1"/>
</dbReference>
<feature type="transmembrane region" description="Helical" evidence="1">
    <location>
        <begin position="150"/>
        <end position="173"/>
    </location>
</feature>
<organism evidence="3 4">
    <name type="scientific">Candidatus Enterococcus moelleringii</name>
    <dbReference type="NCBI Taxonomy" id="2815325"/>
    <lineage>
        <taxon>Bacteria</taxon>
        <taxon>Bacillati</taxon>
        <taxon>Bacillota</taxon>
        <taxon>Bacilli</taxon>
        <taxon>Lactobacillales</taxon>
        <taxon>Enterococcaceae</taxon>
        <taxon>Enterococcus</taxon>
    </lineage>
</organism>
<feature type="transmembrane region" description="Helical" evidence="1">
    <location>
        <begin position="87"/>
        <end position="109"/>
    </location>
</feature>
<keyword evidence="1" id="KW-0472">Membrane</keyword>
<feature type="transmembrane region" description="Helical" evidence="1">
    <location>
        <begin position="185"/>
        <end position="209"/>
    </location>
</feature>
<evidence type="ECO:0000313" key="3">
    <source>
        <dbReference type="EMBL" id="MBO1305128.1"/>
    </source>
</evidence>
<dbReference type="RefSeq" id="WP_207672065.1">
    <property type="nucleotide sequence ID" value="NZ_JAFREM010000004.1"/>
</dbReference>